<evidence type="ECO:0000259" key="2">
    <source>
        <dbReference type="PROSITE" id="PS51471"/>
    </source>
</evidence>
<evidence type="ECO:0000313" key="3">
    <source>
        <dbReference type="EMBL" id="MBB4838015.1"/>
    </source>
</evidence>
<dbReference type="InterPro" id="IPR018655">
    <property type="entry name" value="DUF2086"/>
</dbReference>
<keyword evidence="1" id="KW-0560">Oxidoreductase</keyword>
<keyword evidence="1" id="KW-0479">Metal-binding</keyword>
<dbReference type="AlphaFoldDB" id="A0A7W7K0B0"/>
<keyword evidence="1" id="KW-0408">Iron</keyword>
<sequence>MLDRFDWTAIAVSLDTQGWAVLPGLLSPAECAGTAALYDAEAGFRSRVVMARHGFGRGEYRYFAYPLPGIVARLRTGLYPPLAALANLWNHRMGIEQRFPPAHGDFLAHCHAAGQLRPTPLLLRYGPGDYNCLHQDLYGAHVFPLQLAVLLSAPGEGFTGGEFVLTEQRPRMQSRASVVPLSQGDAVVFAVHQRPVRGSRGDYRVNMRHGVSEVRSGRRHVLGVIFHDSV</sequence>
<dbReference type="InterPro" id="IPR005123">
    <property type="entry name" value="Oxoglu/Fe-dep_dioxygenase_dom"/>
</dbReference>
<name>A0A7W7K0B0_9SPHN</name>
<dbReference type="Pfam" id="PF09859">
    <property type="entry name" value="Oxygenase-NA"/>
    <property type="match status" value="1"/>
</dbReference>
<dbReference type="GO" id="GO:0046872">
    <property type="term" value="F:metal ion binding"/>
    <property type="evidence" value="ECO:0007669"/>
    <property type="project" value="UniProtKB-KW"/>
</dbReference>
<dbReference type="PROSITE" id="PS51471">
    <property type="entry name" value="FE2OG_OXY"/>
    <property type="match status" value="1"/>
</dbReference>
<keyword evidence="4" id="KW-1185">Reference proteome</keyword>
<proteinExistence type="inferred from homology"/>
<gene>
    <name evidence="3" type="ORF">HNP52_001066</name>
</gene>
<evidence type="ECO:0000313" key="4">
    <source>
        <dbReference type="Proteomes" id="UP000575241"/>
    </source>
</evidence>
<accession>A0A7W7K0B0</accession>
<protein>
    <recommendedName>
        <fullName evidence="2">Fe2OG dioxygenase domain-containing protein</fullName>
    </recommendedName>
</protein>
<comment type="caution">
    <text evidence="3">The sequence shown here is derived from an EMBL/GenBank/DDBJ whole genome shotgun (WGS) entry which is preliminary data.</text>
</comment>
<dbReference type="RefSeq" id="WP_184163472.1">
    <property type="nucleotide sequence ID" value="NZ_JACHLN010000001.1"/>
</dbReference>
<comment type="similarity">
    <text evidence="1">Belongs to the iron/ascorbate-dependent oxidoreductase family.</text>
</comment>
<dbReference type="Gene3D" id="2.60.120.620">
    <property type="entry name" value="q2cbj1_9rhob like domain"/>
    <property type="match status" value="1"/>
</dbReference>
<dbReference type="GO" id="GO:0016491">
    <property type="term" value="F:oxidoreductase activity"/>
    <property type="evidence" value="ECO:0007669"/>
    <property type="project" value="UniProtKB-KW"/>
</dbReference>
<dbReference type="Proteomes" id="UP000575241">
    <property type="component" value="Unassembled WGS sequence"/>
</dbReference>
<feature type="domain" description="Fe2OG dioxygenase" evidence="2">
    <location>
        <begin position="116"/>
        <end position="229"/>
    </location>
</feature>
<dbReference type="EMBL" id="JACHLN010000001">
    <property type="protein sequence ID" value="MBB4838015.1"/>
    <property type="molecule type" value="Genomic_DNA"/>
</dbReference>
<evidence type="ECO:0000256" key="1">
    <source>
        <dbReference type="RuleBase" id="RU003682"/>
    </source>
</evidence>
<reference evidence="3 4" key="1">
    <citation type="submission" date="2020-08" db="EMBL/GenBank/DDBJ databases">
        <title>Functional genomics of gut bacteria from endangered species of beetles.</title>
        <authorList>
            <person name="Carlos-Shanley C."/>
        </authorList>
    </citation>
    <scope>NUCLEOTIDE SEQUENCE [LARGE SCALE GENOMIC DNA]</scope>
    <source>
        <strain evidence="3 4">S00224</strain>
    </source>
</reference>
<organism evidence="3 4">
    <name type="scientific">Sphingomonas kyeonggiensis</name>
    <dbReference type="NCBI Taxonomy" id="1268553"/>
    <lineage>
        <taxon>Bacteria</taxon>
        <taxon>Pseudomonadati</taxon>
        <taxon>Pseudomonadota</taxon>
        <taxon>Alphaproteobacteria</taxon>
        <taxon>Sphingomonadales</taxon>
        <taxon>Sphingomonadaceae</taxon>
        <taxon>Sphingomonas</taxon>
    </lineage>
</organism>